<protein>
    <submittedName>
        <fullName evidence="1">Uncharacterized protein</fullName>
    </submittedName>
</protein>
<evidence type="ECO:0000313" key="3">
    <source>
        <dbReference type="Proteomes" id="UP001162060"/>
    </source>
</evidence>
<dbReference type="AlphaFoldDB" id="A0AAV1SXY3"/>
<accession>A0AAV1SXY3</accession>
<dbReference type="EMBL" id="CAKLBY020000001">
    <property type="protein sequence ID" value="CAK7890623.1"/>
    <property type="molecule type" value="Genomic_DNA"/>
</dbReference>
<comment type="caution">
    <text evidence="1">The sequence shown here is derived from an EMBL/GenBank/DDBJ whole genome shotgun (WGS) entry which is preliminary data.</text>
</comment>
<dbReference type="Proteomes" id="UP001162060">
    <property type="component" value="Unassembled WGS sequence"/>
</dbReference>
<organism evidence="1 3">
    <name type="scientific">Peronospora matthiolae</name>
    <dbReference type="NCBI Taxonomy" id="2874970"/>
    <lineage>
        <taxon>Eukaryota</taxon>
        <taxon>Sar</taxon>
        <taxon>Stramenopiles</taxon>
        <taxon>Oomycota</taxon>
        <taxon>Peronosporomycetes</taxon>
        <taxon>Peronosporales</taxon>
        <taxon>Peronosporaceae</taxon>
        <taxon>Peronospora</taxon>
    </lineage>
</organism>
<dbReference type="EMBL" id="CAKLBY020000213">
    <property type="protein sequence ID" value="CAK7934574.1"/>
    <property type="molecule type" value="Genomic_DNA"/>
</dbReference>
<proteinExistence type="predicted"/>
<sequence length="31" mass="3472">MRKELDLTGGLEDLVEVGTSKELERPRICIA</sequence>
<name>A0AAV1SXY3_9STRA</name>
<evidence type="ECO:0000313" key="2">
    <source>
        <dbReference type="EMBL" id="CAK7934574.1"/>
    </source>
</evidence>
<evidence type="ECO:0000313" key="1">
    <source>
        <dbReference type="EMBL" id="CAK7890623.1"/>
    </source>
</evidence>
<gene>
    <name evidence="1" type="ORF">PM001_LOCUS10</name>
    <name evidence="2" type="ORF">PM001_LOCUS19724</name>
</gene>
<reference evidence="1" key="1">
    <citation type="submission" date="2024-01" db="EMBL/GenBank/DDBJ databases">
        <authorList>
            <person name="Webb A."/>
        </authorList>
    </citation>
    <scope>NUCLEOTIDE SEQUENCE</scope>
    <source>
        <strain evidence="1">Pm1</strain>
    </source>
</reference>